<evidence type="ECO:0000313" key="1">
    <source>
        <dbReference type="EMBL" id="KAL3863367.1"/>
    </source>
</evidence>
<proteinExistence type="predicted"/>
<dbReference type="AlphaFoldDB" id="A0ABD3VPE9"/>
<gene>
    <name evidence="1" type="ORF">ACJMK2_005125</name>
</gene>
<protein>
    <submittedName>
        <fullName evidence="1">Uncharacterized protein</fullName>
    </submittedName>
</protein>
<dbReference type="EMBL" id="JBJQND010000010">
    <property type="protein sequence ID" value="KAL3863367.1"/>
    <property type="molecule type" value="Genomic_DNA"/>
</dbReference>
<organism evidence="1 2">
    <name type="scientific">Sinanodonta woodiana</name>
    <name type="common">Chinese pond mussel</name>
    <name type="synonym">Anodonta woodiana</name>
    <dbReference type="NCBI Taxonomy" id="1069815"/>
    <lineage>
        <taxon>Eukaryota</taxon>
        <taxon>Metazoa</taxon>
        <taxon>Spiralia</taxon>
        <taxon>Lophotrochozoa</taxon>
        <taxon>Mollusca</taxon>
        <taxon>Bivalvia</taxon>
        <taxon>Autobranchia</taxon>
        <taxon>Heteroconchia</taxon>
        <taxon>Palaeoheterodonta</taxon>
        <taxon>Unionida</taxon>
        <taxon>Unionoidea</taxon>
        <taxon>Unionidae</taxon>
        <taxon>Unioninae</taxon>
        <taxon>Sinanodonta</taxon>
    </lineage>
</organism>
<accession>A0ABD3VPE9</accession>
<evidence type="ECO:0000313" key="2">
    <source>
        <dbReference type="Proteomes" id="UP001634394"/>
    </source>
</evidence>
<dbReference type="Proteomes" id="UP001634394">
    <property type="component" value="Unassembled WGS sequence"/>
</dbReference>
<comment type="caution">
    <text evidence="1">The sequence shown here is derived from an EMBL/GenBank/DDBJ whole genome shotgun (WGS) entry which is preliminary data.</text>
</comment>
<keyword evidence="2" id="KW-1185">Reference proteome</keyword>
<reference evidence="1 2" key="1">
    <citation type="submission" date="2024-11" db="EMBL/GenBank/DDBJ databases">
        <title>Chromosome-level genome assembly of the freshwater bivalve Anodonta woodiana.</title>
        <authorList>
            <person name="Chen X."/>
        </authorList>
    </citation>
    <scope>NUCLEOTIDE SEQUENCE [LARGE SCALE GENOMIC DNA]</scope>
    <source>
        <strain evidence="1">MN2024</strain>
        <tissue evidence="1">Gills</tissue>
    </source>
</reference>
<name>A0ABD3VPE9_SINWO</name>
<sequence>MEKYINALANDTAEIQDILEKETKKIHRRHISHPDFIPTRIPIFEESRICSLIEDLIPSENYLDEYTTIVYWNLTVLASHVHVVSSLGNVGPDMNIAYIKFSHALCKLKELRAVLGFNRSLYNLCRYNETITLFSRTEKVDYSISVMKYGIDSLRTILSTIREVALGETPRSFVCP</sequence>